<proteinExistence type="inferred from homology"/>
<evidence type="ECO:0000313" key="5">
    <source>
        <dbReference type="Proteomes" id="UP000281553"/>
    </source>
</evidence>
<dbReference type="GO" id="GO:0006302">
    <property type="term" value="P:double-strand break repair"/>
    <property type="evidence" value="ECO:0007669"/>
    <property type="project" value="TreeGrafter"/>
</dbReference>
<gene>
    <name evidence="4" type="ORF">DILT_LOCUS13829</name>
</gene>
<feature type="compositionally biased region" description="Low complexity" evidence="3">
    <location>
        <begin position="104"/>
        <end position="121"/>
    </location>
</feature>
<dbReference type="Proteomes" id="UP000281553">
    <property type="component" value="Unassembled WGS sequence"/>
</dbReference>
<organism evidence="4 5">
    <name type="scientific">Dibothriocephalus latus</name>
    <name type="common">Fish tapeworm</name>
    <name type="synonym">Diphyllobothrium latum</name>
    <dbReference type="NCBI Taxonomy" id="60516"/>
    <lineage>
        <taxon>Eukaryota</taxon>
        <taxon>Metazoa</taxon>
        <taxon>Spiralia</taxon>
        <taxon>Lophotrochozoa</taxon>
        <taxon>Platyhelminthes</taxon>
        <taxon>Cestoda</taxon>
        <taxon>Eucestoda</taxon>
        <taxon>Diphyllobothriidea</taxon>
        <taxon>Diphyllobothriidae</taxon>
        <taxon>Dibothriocephalus</taxon>
    </lineage>
</organism>
<dbReference type="PANTHER" id="PTHR45674">
    <property type="entry name" value="DNA LIGASE 1/3 FAMILY MEMBER"/>
    <property type="match status" value="1"/>
</dbReference>
<comment type="similarity">
    <text evidence="1">Belongs to the ATP-dependent DNA ligase family.</text>
</comment>
<accession>A0A3P7MT70</accession>
<sequence>MIKISKDYSKVPRWLNVSRSLVPDFVVVDPKVWEITGTEFTRAGDHTAGADNAGAKGISIRFPRVTKLRPDKTWKEATDVPRLEALMQTSTSLSDWVDKLNALSSPNSNKRPAPSSSSDSPGPSPCKAGSQPNSNHCRLDQQLDMSVKAAAPACGFMKFDALFLGCGLTFTL</sequence>
<dbReference type="SUPFAM" id="SSF50249">
    <property type="entry name" value="Nucleic acid-binding proteins"/>
    <property type="match status" value="1"/>
</dbReference>
<dbReference type="PANTHER" id="PTHR45674:SF9">
    <property type="entry name" value="DNA LIGASE 3"/>
    <property type="match status" value="1"/>
</dbReference>
<dbReference type="GO" id="GO:0006273">
    <property type="term" value="P:lagging strand elongation"/>
    <property type="evidence" value="ECO:0007669"/>
    <property type="project" value="TreeGrafter"/>
</dbReference>
<dbReference type="AlphaFoldDB" id="A0A3P7MT70"/>
<dbReference type="InterPro" id="IPR050191">
    <property type="entry name" value="ATP-dep_DNA_ligase"/>
</dbReference>
<dbReference type="Gene3D" id="2.40.50.140">
    <property type="entry name" value="Nucleic acid-binding proteins"/>
    <property type="match status" value="1"/>
</dbReference>
<evidence type="ECO:0000313" key="4">
    <source>
        <dbReference type="EMBL" id="VDN21401.1"/>
    </source>
</evidence>
<keyword evidence="2" id="KW-0436">Ligase</keyword>
<evidence type="ECO:0000256" key="2">
    <source>
        <dbReference type="ARBA" id="ARBA00022598"/>
    </source>
</evidence>
<dbReference type="EMBL" id="UYRU01071750">
    <property type="protein sequence ID" value="VDN21401.1"/>
    <property type="molecule type" value="Genomic_DNA"/>
</dbReference>
<evidence type="ECO:0000256" key="3">
    <source>
        <dbReference type="SAM" id="MobiDB-lite"/>
    </source>
</evidence>
<reference evidence="4 5" key="1">
    <citation type="submission" date="2018-11" db="EMBL/GenBank/DDBJ databases">
        <authorList>
            <consortium name="Pathogen Informatics"/>
        </authorList>
    </citation>
    <scope>NUCLEOTIDE SEQUENCE [LARGE SCALE GENOMIC DNA]</scope>
</reference>
<dbReference type="InterPro" id="IPR012340">
    <property type="entry name" value="NA-bd_OB-fold"/>
</dbReference>
<evidence type="ECO:0000256" key="1">
    <source>
        <dbReference type="ARBA" id="ARBA00007572"/>
    </source>
</evidence>
<dbReference type="GO" id="GO:0070421">
    <property type="term" value="C:DNA ligase III-XRCC1 complex"/>
    <property type="evidence" value="ECO:0007669"/>
    <property type="project" value="TreeGrafter"/>
</dbReference>
<keyword evidence="5" id="KW-1185">Reference proteome</keyword>
<name>A0A3P7MT70_DIBLA</name>
<protein>
    <submittedName>
        <fullName evidence="4">Uncharacterized protein</fullName>
    </submittedName>
</protein>
<feature type="region of interest" description="Disordered" evidence="3">
    <location>
        <begin position="101"/>
        <end position="137"/>
    </location>
</feature>
<dbReference type="GO" id="GO:0003910">
    <property type="term" value="F:DNA ligase (ATP) activity"/>
    <property type="evidence" value="ECO:0007669"/>
    <property type="project" value="TreeGrafter"/>
</dbReference>
<dbReference type="OrthoDB" id="206088at2759"/>